<feature type="signal peptide" evidence="2">
    <location>
        <begin position="1"/>
        <end position="19"/>
    </location>
</feature>
<name>A0A0G3BTK0_9BURK</name>
<evidence type="ECO:0000313" key="4">
    <source>
        <dbReference type="Proteomes" id="UP000035352"/>
    </source>
</evidence>
<evidence type="ECO:0000313" key="3">
    <source>
        <dbReference type="EMBL" id="AKJ30721.1"/>
    </source>
</evidence>
<reference evidence="3 4" key="1">
    <citation type="submission" date="2015-05" db="EMBL/GenBank/DDBJ databases">
        <authorList>
            <person name="Tang B."/>
            <person name="Yu Y."/>
        </authorList>
    </citation>
    <scope>NUCLEOTIDE SEQUENCE [LARGE SCALE GENOMIC DNA]</scope>
    <source>
        <strain evidence="3 4">DSM 7029</strain>
    </source>
</reference>
<dbReference type="KEGG" id="pbh:AAW51_4030"/>
<feature type="region of interest" description="Disordered" evidence="1">
    <location>
        <begin position="18"/>
        <end position="43"/>
    </location>
</feature>
<feature type="compositionally biased region" description="Basic and acidic residues" evidence="1">
    <location>
        <begin position="21"/>
        <end position="34"/>
    </location>
</feature>
<feature type="chain" id="PRO_5002551777" description="Periplasmic heavy metal sensor" evidence="2">
    <location>
        <begin position="20"/>
        <end position="186"/>
    </location>
</feature>
<sequence length="186" mass="19927">MKRHLQLTLLLALATSAAAQQHDHHPPRAADGRDAGGTGHTRSHYAGLHHREIKALSAEQIADLRAGRGMAMALPAELHGYPGPTHVLELAEPLALSAQQVQRTQQLADRMKTEAAALGEQFIAAEAALDRLFLERHASAGAVATAVATAARVQGQLRAAHLRYHLLMVDVLTPAQVAAYGRLRGY</sequence>
<evidence type="ECO:0000256" key="2">
    <source>
        <dbReference type="SAM" id="SignalP"/>
    </source>
</evidence>
<dbReference type="RefSeq" id="WP_047196030.1">
    <property type="nucleotide sequence ID" value="NZ_CP011371.1"/>
</dbReference>
<dbReference type="Proteomes" id="UP000035352">
    <property type="component" value="Chromosome"/>
</dbReference>
<dbReference type="STRING" id="413882.AAW51_4030"/>
<gene>
    <name evidence="3" type="ORF">AAW51_4030</name>
</gene>
<proteinExistence type="predicted"/>
<evidence type="ECO:0000256" key="1">
    <source>
        <dbReference type="SAM" id="MobiDB-lite"/>
    </source>
</evidence>
<evidence type="ECO:0008006" key="5">
    <source>
        <dbReference type="Google" id="ProtNLM"/>
    </source>
</evidence>
<keyword evidence="2" id="KW-0732">Signal</keyword>
<dbReference type="OrthoDB" id="7353511at2"/>
<dbReference type="EMBL" id="CP011371">
    <property type="protein sequence ID" value="AKJ30721.1"/>
    <property type="molecule type" value="Genomic_DNA"/>
</dbReference>
<organism evidence="3 4">
    <name type="scientific">Caldimonas brevitalea</name>
    <dbReference type="NCBI Taxonomy" id="413882"/>
    <lineage>
        <taxon>Bacteria</taxon>
        <taxon>Pseudomonadati</taxon>
        <taxon>Pseudomonadota</taxon>
        <taxon>Betaproteobacteria</taxon>
        <taxon>Burkholderiales</taxon>
        <taxon>Sphaerotilaceae</taxon>
        <taxon>Caldimonas</taxon>
    </lineage>
</organism>
<keyword evidence="4" id="KW-1185">Reference proteome</keyword>
<accession>A0A0G3BTK0</accession>
<dbReference type="Gene3D" id="1.20.120.1490">
    <property type="match status" value="1"/>
</dbReference>
<dbReference type="AlphaFoldDB" id="A0A0G3BTK0"/>
<protein>
    <recommendedName>
        <fullName evidence="5">Periplasmic heavy metal sensor</fullName>
    </recommendedName>
</protein>